<evidence type="ECO:0000259" key="6">
    <source>
        <dbReference type="Pfam" id="PF02016"/>
    </source>
</evidence>
<evidence type="ECO:0000256" key="2">
    <source>
        <dbReference type="ARBA" id="ARBA00022645"/>
    </source>
</evidence>
<comment type="similarity">
    <text evidence="1">Belongs to the peptidase S66 family.</text>
</comment>
<accession>A0ABW0VLW8</accession>
<dbReference type="RefSeq" id="WP_346143030.1">
    <property type="nucleotide sequence ID" value="NZ_BAAAUA010000011.1"/>
</dbReference>
<dbReference type="SUPFAM" id="SSF141986">
    <property type="entry name" value="LD-carboxypeptidase A C-terminal domain-like"/>
    <property type="match status" value="1"/>
</dbReference>
<keyword evidence="9" id="KW-1185">Reference proteome</keyword>
<keyword evidence="3" id="KW-0645">Protease</keyword>
<name>A0ABW0VLW8_9ACTN</name>
<evidence type="ECO:0000313" key="9">
    <source>
        <dbReference type="Proteomes" id="UP001596066"/>
    </source>
</evidence>
<feature type="domain" description="LD-carboxypeptidase C-terminal" evidence="7">
    <location>
        <begin position="196"/>
        <end position="307"/>
    </location>
</feature>
<keyword evidence="4" id="KW-0378">Hydrolase</keyword>
<protein>
    <submittedName>
        <fullName evidence="8">LD-carboxypeptidase</fullName>
    </submittedName>
</protein>
<evidence type="ECO:0000256" key="1">
    <source>
        <dbReference type="ARBA" id="ARBA00010233"/>
    </source>
</evidence>
<feature type="domain" description="LD-carboxypeptidase N-terminal" evidence="6">
    <location>
        <begin position="31"/>
        <end position="151"/>
    </location>
</feature>
<evidence type="ECO:0000313" key="8">
    <source>
        <dbReference type="EMBL" id="MFC5646872.1"/>
    </source>
</evidence>
<evidence type="ECO:0000259" key="7">
    <source>
        <dbReference type="Pfam" id="PF17676"/>
    </source>
</evidence>
<evidence type="ECO:0000256" key="5">
    <source>
        <dbReference type="ARBA" id="ARBA00022825"/>
    </source>
</evidence>
<dbReference type="CDD" id="cd07025">
    <property type="entry name" value="Peptidase_S66"/>
    <property type="match status" value="1"/>
</dbReference>
<sequence length="328" mass="34650">MAQPVPVRATAPTDTIREAVRPRRLVPGDRVALVAPSGAVERDRLAAGIEILRSWDLDVVVLPHVRDIHPEHAYLAGADVHRAADFQQAWLDPTVAAVICVRGGYGVQRMVDLIDWNVLRTAPPKTLVGFSDITVLHEAVATRLGVATLYGPLAAGFVFTTDGPTADHLRRTLFEPETTTVLTSPTAEALIPGRVRGILAGGCASLLAAELGTPTARPSFAGTVLLLEDVNEQPYRLDRVLTQLVRSGTLDGVAGIALGSWDGCGPLDKVRQVMVDRLGPLGVPIVWELGFGHSPTSLTVPLGVAAVLDADAGTLTLDAPVLTPPNAE</sequence>
<dbReference type="InterPro" id="IPR027478">
    <property type="entry name" value="LdcA_N"/>
</dbReference>
<dbReference type="PIRSF" id="PIRSF028757">
    <property type="entry name" value="LD-carboxypeptidase"/>
    <property type="match status" value="1"/>
</dbReference>
<dbReference type="Gene3D" id="3.40.50.10740">
    <property type="entry name" value="Class I glutamine amidotransferase-like"/>
    <property type="match status" value="1"/>
</dbReference>
<reference evidence="9" key="1">
    <citation type="journal article" date="2019" name="Int. J. Syst. Evol. Microbiol.">
        <title>The Global Catalogue of Microorganisms (GCM) 10K type strain sequencing project: providing services to taxonomists for standard genome sequencing and annotation.</title>
        <authorList>
            <consortium name="The Broad Institute Genomics Platform"/>
            <consortium name="The Broad Institute Genome Sequencing Center for Infectious Disease"/>
            <person name="Wu L."/>
            <person name="Ma J."/>
        </authorList>
    </citation>
    <scope>NUCLEOTIDE SEQUENCE [LARGE SCALE GENOMIC DNA]</scope>
    <source>
        <strain evidence="9">CGMCC 4.1622</strain>
    </source>
</reference>
<dbReference type="EMBL" id="JBHSOC010000117">
    <property type="protein sequence ID" value="MFC5646872.1"/>
    <property type="molecule type" value="Genomic_DNA"/>
</dbReference>
<dbReference type="InterPro" id="IPR029062">
    <property type="entry name" value="Class_I_gatase-like"/>
</dbReference>
<dbReference type="SUPFAM" id="SSF52317">
    <property type="entry name" value="Class I glutamine amidotransferase-like"/>
    <property type="match status" value="1"/>
</dbReference>
<dbReference type="InterPro" id="IPR027461">
    <property type="entry name" value="Carboxypeptidase_A_C_sf"/>
</dbReference>
<dbReference type="PANTHER" id="PTHR30237">
    <property type="entry name" value="MURAMOYLTETRAPEPTIDE CARBOXYPEPTIDASE"/>
    <property type="match status" value="1"/>
</dbReference>
<dbReference type="Proteomes" id="UP001596066">
    <property type="component" value="Unassembled WGS sequence"/>
</dbReference>
<comment type="caution">
    <text evidence="8">The sequence shown here is derived from an EMBL/GenBank/DDBJ whole genome shotgun (WGS) entry which is preliminary data.</text>
</comment>
<dbReference type="Gene3D" id="3.50.30.60">
    <property type="entry name" value="LD-carboxypeptidase A C-terminal domain-like"/>
    <property type="match status" value="1"/>
</dbReference>
<dbReference type="Pfam" id="PF17676">
    <property type="entry name" value="Peptidase_S66C"/>
    <property type="match status" value="1"/>
</dbReference>
<evidence type="ECO:0000256" key="4">
    <source>
        <dbReference type="ARBA" id="ARBA00022801"/>
    </source>
</evidence>
<dbReference type="InterPro" id="IPR003507">
    <property type="entry name" value="S66_fam"/>
</dbReference>
<keyword evidence="5" id="KW-0720">Serine protease</keyword>
<organism evidence="8 9">
    <name type="scientific">Kitasatospora cinereorecta</name>
    <dbReference type="NCBI Taxonomy" id="285560"/>
    <lineage>
        <taxon>Bacteria</taxon>
        <taxon>Bacillati</taxon>
        <taxon>Actinomycetota</taxon>
        <taxon>Actinomycetes</taxon>
        <taxon>Kitasatosporales</taxon>
        <taxon>Streptomycetaceae</taxon>
        <taxon>Kitasatospora</taxon>
    </lineage>
</organism>
<evidence type="ECO:0000256" key="3">
    <source>
        <dbReference type="ARBA" id="ARBA00022670"/>
    </source>
</evidence>
<dbReference type="Pfam" id="PF02016">
    <property type="entry name" value="Peptidase_S66"/>
    <property type="match status" value="1"/>
</dbReference>
<dbReference type="InterPro" id="IPR040449">
    <property type="entry name" value="Peptidase_S66_N"/>
</dbReference>
<proteinExistence type="inferred from homology"/>
<gene>
    <name evidence="8" type="ORF">ACFPZF_36715</name>
</gene>
<dbReference type="PANTHER" id="PTHR30237:SF2">
    <property type="entry name" value="MUREIN TETRAPEPTIDE CARBOXYPEPTIDASE"/>
    <property type="match status" value="1"/>
</dbReference>
<keyword evidence="2" id="KW-0121">Carboxypeptidase</keyword>
<dbReference type="InterPro" id="IPR040921">
    <property type="entry name" value="Peptidase_S66C"/>
</dbReference>